<organism evidence="1 2">
    <name type="scientific">Alkalispirochaeta sphaeroplastigenens</name>
    <dbReference type="NCBI Taxonomy" id="1187066"/>
    <lineage>
        <taxon>Bacteria</taxon>
        <taxon>Pseudomonadati</taxon>
        <taxon>Spirochaetota</taxon>
        <taxon>Spirochaetia</taxon>
        <taxon>Spirochaetales</taxon>
        <taxon>Spirochaetaceae</taxon>
        <taxon>Alkalispirochaeta</taxon>
    </lineage>
</organism>
<sequence>MGIMIEYGAVRTVLYGTISCQCPVTPETDQALFTALGQVPPRERREDHPLPLEPFLEAATQNPVKTPLQLCAEFASFSRDDPREFTLTRGDALRYFSCRYHFDRMLQGLRPLEVHHLPSFLTSHMILPVTPADETTVLYQPARGDRSITFTPVFAPPSIGLSPGKLYGLHFGMILTELSPDQAELVELHLARIPELQSLMREVSRVDFSAFPGSENHFLRVRQRWDLVGHLVAP</sequence>
<accession>A0A2S4JYT4</accession>
<name>A0A2S4JYT4_9SPIO</name>
<dbReference type="AlphaFoldDB" id="A0A2S4JYT4"/>
<dbReference type="RefSeq" id="WP_103679437.1">
    <property type="nucleotide sequence ID" value="NZ_LPWH01000009.1"/>
</dbReference>
<gene>
    <name evidence="1" type="ORF">AU468_02955</name>
</gene>
<dbReference type="OrthoDB" id="370359at2"/>
<evidence type="ECO:0000313" key="2">
    <source>
        <dbReference type="Proteomes" id="UP000237350"/>
    </source>
</evidence>
<proteinExistence type="predicted"/>
<comment type="caution">
    <text evidence="1">The sequence shown here is derived from an EMBL/GenBank/DDBJ whole genome shotgun (WGS) entry which is preliminary data.</text>
</comment>
<keyword evidence="2" id="KW-1185">Reference proteome</keyword>
<evidence type="ECO:0000313" key="1">
    <source>
        <dbReference type="EMBL" id="POR04687.1"/>
    </source>
</evidence>
<dbReference type="EMBL" id="LPWH01000009">
    <property type="protein sequence ID" value="POR04687.1"/>
    <property type="molecule type" value="Genomic_DNA"/>
</dbReference>
<reference evidence="2" key="1">
    <citation type="submission" date="2015-12" db="EMBL/GenBank/DDBJ databases">
        <authorList>
            <person name="Lodha T.D."/>
            <person name="Chintalapati S."/>
            <person name="Chintalapati V.R."/>
            <person name="Sravanthi T."/>
        </authorList>
    </citation>
    <scope>NUCLEOTIDE SEQUENCE [LARGE SCALE GENOMIC DNA]</scope>
    <source>
        <strain evidence="2">JC133</strain>
    </source>
</reference>
<dbReference type="Proteomes" id="UP000237350">
    <property type="component" value="Unassembled WGS sequence"/>
</dbReference>
<protein>
    <submittedName>
        <fullName evidence="1">Uncharacterized protein</fullName>
    </submittedName>
</protein>